<dbReference type="PANTHER" id="PTHR36834:SF1">
    <property type="entry name" value="INTEGRAL MEMBRANE PROTEIN"/>
    <property type="match status" value="1"/>
</dbReference>
<keyword evidence="1" id="KW-0472">Membrane</keyword>
<feature type="domain" description="VanZ-like" evidence="2">
    <location>
        <begin position="49"/>
        <end position="181"/>
    </location>
</feature>
<gene>
    <name evidence="3" type="ORF">C176_00295</name>
</gene>
<dbReference type="EMBL" id="ASQA01000001">
    <property type="protein sequence ID" value="ETT88784.1"/>
    <property type="molecule type" value="Genomic_DNA"/>
</dbReference>
<accession>W4F950</accession>
<dbReference type="InterPro" id="IPR053150">
    <property type="entry name" value="Teicoplanin_resist-assoc"/>
</dbReference>
<evidence type="ECO:0000313" key="3">
    <source>
        <dbReference type="EMBL" id="ETT88784.1"/>
    </source>
</evidence>
<name>W4F950_9BACL</name>
<reference evidence="3 4" key="1">
    <citation type="journal article" date="2014" name="BMC Genomics">
        <title>Genomic comparison of sporeforming bacilli isolated from milk.</title>
        <authorList>
            <person name="Moreno Switt A.I."/>
            <person name="Andrus A.D."/>
            <person name="Ranieri M.L."/>
            <person name="Orsi R.H."/>
            <person name="Ivy R."/>
            <person name="den Bakker H.C."/>
            <person name="Martin N.H."/>
            <person name="Wiedmann M."/>
            <person name="Boor K.J."/>
        </authorList>
    </citation>
    <scope>NUCLEOTIDE SEQUENCE [LARGE SCALE GENOMIC DNA]</scope>
    <source>
        <strain evidence="3 4">FSL R5-213</strain>
    </source>
</reference>
<dbReference type="Proteomes" id="UP000019062">
    <property type="component" value="Unassembled WGS sequence"/>
</dbReference>
<dbReference type="PATRIC" id="fig|1227360.4.peg.62"/>
<organism evidence="3 4">
    <name type="scientific">Viridibacillus arenosi FSL R5-213</name>
    <dbReference type="NCBI Taxonomy" id="1227360"/>
    <lineage>
        <taxon>Bacteria</taxon>
        <taxon>Bacillati</taxon>
        <taxon>Bacillota</taxon>
        <taxon>Bacilli</taxon>
        <taxon>Bacillales</taxon>
        <taxon>Caryophanaceae</taxon>
        <taxon>Viridibacillus</taxon>
    </lineage>
</organism>
<dbReference type="InterPro" id="IPR006976">
    <property type="entry name" value="VanZ-like"/>
</dbReference>
<evidence type="ECO:0000256" key="1">
    <source>
        <dbReference type="SAM" id="Phobius"/>
    </source>
</evidence>
<dbReference type="RefSeq" id="WP_051448535.1">
    <property type="nucleotide sequence ID" value="NZ_ASQA01000001.1"/>
</dbReference>
<sequence length="198" mass="23228">MSDILYYLLEMIPVMIVAIPFVVYLRFKSRKRKGNPPTNRWHEIGLLFFSVYVIGLFYETIVPRNGMSLQHLQMRFQEDMILGVNLKLFQVFTDVYNAIHYLDLWQPFFINFLGNIAIFMPIGFLLPLLWRKMEMFPYVFITALSLSFFIETMQLPQMRSTDVDDLWLNTLGAILGYLVYKGMKKGLPSIGSKCKQIV</sequence>
<dbReference type="PANTHER" id="PTHR36834">
    <property type="entry name" value="MEMBRANE PROTEIN-RELATED"/>
    <property type="match status" value="1"/>
</dbReference>
<keyword evidence="1" id="KW-1133">Transmembrane helix</keyword>
<feature type="transmembrane region" description="Helical" evidence="1">
    <location>
        <begin position="166"/>
        <end position="183"/>
    </location>
</feature>
<dbReference type="eggNOG" id="COG4767">
    <property type="taxonomic scope" value="Bacteria"/>
</dbReference>
<dbReference type="Pfam" id="PF04892">
    <property type="entry name" value="VanZ"/>
    <property type="match status" value="1"/>
</dbReference>
<evidence type="ECO:0000313" key="4">
    <source>
        <dbReference type="Proteomes" id="UP000019062"/>
    </source>
</evidence>
<proteinExistence type="predicted"/>
<feature type="transmembrane region" description="Helical" evidence="1">
    <location>
        <begin position="39"/>
        <end position="58"/>
    </location>
</feature>
<comment type="caution">
    <text evidence="3">The sequence shown here is derived from an EMBL/GenBank/DDBJ whole genome shotgun (WGS) entry which is preliminary data.</text>
</comment>
<dbReference type="AlphaFoldDB" id="W4F950"/>
<protein>
    <submittedName>
        <fullName evidence="3">VanZ family protein</fullName>
    </submittedName>
</protein>
<feature type="transmembrane region" description="Helical" evidence="1">
    <location>
        <begin position="108"/>
        <end position="129"/>
    </location>
</feature>
<keyword evidence="4" id="KW-1185">Reference proteome</keyword>
<feature type="transmembrane region" description="Helical" evidence="1">
    <location>
        <begin position="6"/>
        <end position="27"/>
    </location>
</feature>
<evidence type="ECO:0000259" key="2">
    <source>
        <dbReference type="Pfam" id="PF04892"/>
    </source>
</evidence>
<feature type="transmembrane region" description="Helical" evidence="1">
    <location>
        <begin position="136"/>
        <end position="154"/>
    </location>
</feature>
<keyword evidence="1" id="KW-0812">Transmembrane</keyword>